<keyword evidence="4" id="KW-0804">Transcription</keyword>
<comment type="caution">
    <text evidence="7">The sequence shown here is derived from an EMBL/GenBank/DDBJ whole genome shotgun (WGS) entry which is preliminary data.</text>
</comment>
<dbReference type="PANTHER" id="PTHR30055:SF234">
    <property type="entry name" value="HTH-TYPE TRANSCRIPTIONAL REGULATOR BETI"/>
    <property type="match status" value="1"/>
</dbReference>
<dbReference type="OrthoDB" id="7252896at2"/>
<dbReference type="EMBL" id="MVIE01000022">
    <property type="protein sequence ID" value="ORB38441.1"/>
    <property type="molecule type" value="Genomic_DNA"/>
</dbReference>
<gene>
    <name evidence="7" type="ORF">BST39_17520</name>
</gene>
<keyword evidence="8" id="KW-1185">Reference proteome</keyword>
<dbReference type="Gene3D" id="1.10.10.60">
    <property type="entry name" value="Homeodomain-like"/>
    <property type="match status" value="1"/>
</dbReference>
<evidence type="ECO:0000256" key="4">
    <source>
        <dbReference type="ARBA" id="ARBA00023163"/>
    </source>
</evidence>
<feature type="DNA-binding region" description="H-T-H motif" evidence="5">
    <location>
        <begin position="42"/>
        <end position="61"/>
    </location>
</feature>
<evidence type="ECO:0000256" key="5">
    <source>
        <dbReference type="PROSITE-ProRule" id="PRU00335"/>
    </source>
</evidence>
<reference evidence="7 8" key="1">
    <citation type="submission" date="2017-02" db="EMBL/GenBank/DDBJ databases">
        <title>The new phylogeny of genus Mycobacterium.</title>
        <authorList>
            <person name="Tortoli E."/>
            <person name="Trovato A."/>
            <person name="Cirillo D.M."/>
        </authorList>
    </citation>
    <scope>NUCLEOTIDE SEQUENCE [LARGE SCALE GENOMIC DNA]</scope>
    <source>
        <strain evidence="7 8">DSM 45000</strain>
    </source>
</reference>
<protein>
    <submittedName>
        <fullName evidence="7">TetR family transcriptional regulator</fullName>
    </submittedName>
</protein>
<evidence type="ECO:0000313" key="7">
    <source>
        <dbReference type="EMBL" id="ORB38441.1"/>
    </source>
</evidence>
<dbReference type="STRING" id="590652.BST39_17520"/>
<dbReference type="SUPFAM" id="SSF46689">
    <property type="entry name" value="Homeodomain-like"/>
    <property type="match status" value="1"/>
</dbReference>
<dbReference type="InterPro" id="IPR009057">
    <property type="entry name" value="Homeodomain-like_sf"/>
</dbReference>
<proteinExistence type="predicted"/>
<comment type="subunit">
    <text evidence="1">Homodimer.</text>
</comment>
<evidence type="ECO:0000259" key="6">
    <source>
        <dbReference type="PROSITE" id="PS50977"/>
    </source>
</evidence>
<dbReference type="GO" id="GO:0045892">
    <property type="term" value="P:negative regulation of DNA-templated transcription"/>
    <property type="evidence" value="ECO:0007669"/>
    <property type="project" value="UniProtKB-ARBA"/>
</dbReference>
<dbReference type="Gene3D" id="1.10.357.10">
    <property type="entry name" value="Tetracycline Repressor, domain 2"/>
    <property type="match status" value="1"/>
</dbReference>
<dbReference type="Pfam" id="PF00440">
    <property type="entry name" value="TetR_N"/>
    <property type="match status" value="1"/>
</dbReference>
<accession>A0A1X0I847</accession>
<dbReference type="GO" id="GO:0000976">
    <property type="term" value="F:transcription cis-regulatory region binding"/>
    <property type="evidence" value="ECO:0007669"/>
    <property type="project" value="TreeGrafter"/>
</dbReference>
<dbReference type="FunFam" id="1.10.10.60:FF:000141">
    <property type="entry name" value="TetR family transcriptional regulator"/>
    <property type="match status" value="1"/>
</dbReference>
<dbReference type="PANTHER" id="PTHR30055">
    <property type="entry name" value="HTH-TYPE TRANSCRIPTIONAL REGULATOR RUTR"/>
    <property type="match status" value="1"/>
</dbReference>
<evidence type="ECO:0000256" key="3">
    <source>
        <dbReference type="ARBA" id="ARBA00023125"/>
    </source>
</evidence>
<name>A0A1X0I847_9MYCO</name>
<dbReference type="InterPro" id="IPR050109">
    <property type="entry name" value="HTH-type_TetR-like_transc_reg"/>
</dbReference>
<keyword evidence="2" id="KW-0805">Transcription regulation</keyword>
<organism evidence="7 8">
    <name type="scientific">Mycobacterium paraseoulense</name>
    <dbReference type="NCBI Taxonomy" id="590652"/>
    <lineage>
        <taxon>Bacteria</taxon>
        <taxon>Bacillati</taxon>
        <taxon>Actinomycetota</taxon>
        <taxon>Actinomycetes</taxon>
        <taxon>Mycobacteriales</taxon>
        <taxon>Mycobacteriaceae</taxon>
        <taxon>Mycobacterium</taxon>
    </lineage>
</organism>
<dbReference type="AlphaFoldDB" id="A0A1X0I847"/>
<dbReference type="PRINTS" id="PR00455">
    <property type="entry name" value="HTHTETR"/>
</dbReference>
<evidence type="ECO:0000313" key="8">
    <source>
        <dbReference type="Proteomes" id="UP000192513"/>
    </source>
</evidence>
<feature type="domain" description="HTH tetR-type" evidence="6">
    <location>
        <begin position="19"/>
        <end position="79"/>
    </location>
</feature>
<dbReference type="Proteomes" id="UP000192513">
    <property type="component" value="Unassembled WGS sequence"/>
</dbReference>
<evidence type="ECO:0000256" key="1">
    <source>
        <dbReference type="ARBA" id="ARBA00011738"/>
    </source>
</evidence>
<keyword evidence="3 5" id="KW-0238">DNA-binding</keyword>
<dbReference type="GO" id="GO:0003700">
    <property type="term" value="F:DNA-binding transcription factor activity"/>
    <property type="evidence" value="ECO:0007669"/>
    <property type="project" value="TreeGrafter"/>
</dbReference>
<dbReference type="PROSITE" id="PS50977">
    <property type="entry name" value="HTH_TETR_2"/>
    <property type="match status" value="1"/>
</dbReference>
<evidence type="ECO:0000256" key="2">
    <source>
        <dbReference type="ARBA" id="ARBA00023015"/>
    </source>
</evidence>
<dbReference type="InterPro" id="IPR001647">
    <property type="entry name" value="HTH_TetR"/>
</dbReference>
<sequence>MAMKPRERTPPWAAGAKTDRTREQILEGARLTFQELGYATTRVEQITKRAGVSRPTFYVYFATKRDAFLAVAERSVEQLSLVLEAFDALPQQPDDRDLASFVEEFFSYFDDFGAFATVWRQAAFADPTLQQSGWKAQRRWATRIGRNIDRIRGSSLGDPVSQGLAFEAMLESLWFSSVVDAPGASRHSAHATATAMVRALIRNT</sequence>